<feature type="region of interest" description="Disordered" evidence="1">
    <location>
        <begin position="42"/>
        <end position="121"/>
    </location>
</feature>
<protein>
    <recommendedName>
        <fullName evidence="2">DUF2423 domain-containing protein</fullName>
    </recommendedName>
</protein>
<feature type="region of interest" description="Disordered" evidence="1">
    <location>
        <begin position="1"/>
        <end position="20"/>
    </location>
</feature>
<evidence type="ECO:0000259" key="2">
    <source>
        <dbReference type="Pfam" id="PF10338"/>
    </source>
</evidence>
<dbReference type="EMBL" id="JAFIMR010000029">
    <property type="protein sequence ID" value="KAI1861626.1"/>
    <property type="molecule type" value="Genomic_DNA"/>
</dbReference>
<comment type="caution">
    <text evidence="3">The sequence shown here is derived from an EMBL/GenBank/DDBJ whole genome shotgun (WGS) entry which is preliminary data.</text>
</comment>
<accession>A0A9P9WG72</accession>
<evidence type="ECO:0000256" key="1">
    <source>
        <dbReference type="SAM" id="MobiDB-lite"/>
    </source>
</evidence>
<dbReference type="Proteomes" id="UP000829685">
    <property type="component" value="Unassembled WGS sequence"/>
</dbReference>
<dbReference type="InterPro" id="IPR019434">
    <property type="entry name" value="DUF2423"/>
</dbReference>
<organism evidence="3 4">
    <name type="scientific">Neoarthrinium moseri</name>
    <dbReference type="NCBI Taxonomy" id="1658444"/>
    <lineage>
        <taxon>Eukaryota</taxon>
        <taxon>Fungi</taxon>
        <taxon>Dikarya</taxon>
        <taxon>Ascomycota</taxon>
        <taxon>Pezizomycotina</taxon>
        <taxon>Sordariomycetes</taxon>
        <taxon>Xylariomycetidae</taxon>
        <taxon>Amphisphaeriales</taxon>
        <taxon>Apiosporaceae</taxon>
        <taxon>Neoarthrinium</taxon>
    </lineage>
</organism>
<feature type="domain" description="DUF2423" evidence="2">
    <location>
        <begin position="1"/>
        <end position="44"/>
    </location>
</feature>
<feature type="compositionally biased region" description="Basic residues" evidence="1">
    <location>
        <begin position="92"/>
        <end position="105"/>
    </location>
</feature>
<keyword evidence="4" id="KW-1185">Reference proteome</keyword>
<feature type="compositionally biased region" description="Basic and acidic residues" evidence="1">
    <location>
        <begin position="47"/>
        <end position="57"/>
    </location>
</feature>
<dbReference type="GO" id="GO:0030687">
    <property type="term" value="C:preribosome, large subunit precursor"/>
    <property type="evidence" value="ECO:0007669"/>
    <property type="project" value="TreeGrafter"/>
</dbReference>
<reference evidence="3" key="1">
    <citation type="submission" date="2021-03" db="EMBL/GenBank/DDBJ databases">
        <title>Revisited historic fungal species revealed as producer of novel bioactive compounds through whole genome sequencing and comparative genomics.</title>
        <authorList>
            <person name="Vignolle G.A."/>
            <person name="Hochenegger N."/>
            <person name="Mach R.L."/>
            <person name="Mach-Aigner A.R."/>
            <person name="Javad Rahimi M."/>
            <person name="Salim K.A."/>
            <person name="Chan C.M."/>
            <person name="Lim L.B.L."/>
            <person name="Cai F."/>
            <person name="Druzhinina I.S."/>
            <person name="U'Ren J.M."/>
            <person name="Derntl C."/>
        </authorList>
    </citation>
    <scope>NUCLEOTIDE SEQUENCE</scope>
    <source>
        <strain evidence="3">TUCIM 5799</strain>
    </source>
</reference>
<evidence type="ECO:0000313" key="3">
    <source>
        <dbReference type="EMBL" id="KAI1861626.1"/>
    </source>
</evidence>
<sequence>MAKSSRASTVKANNQRLKAKVFGPVESARMERLSSKLLELAAAPKPPKPEENEMKIVDDEDESATEHKAPEADAEDAAMDIDGGKAASASKRNPKGRIAKRRKTSKIVFPKYSDRKQGKKR</sequence>
<feature type="compositionally biased region" description="Basic and acidic residues" evidence="1">
    <location>
        <begin position="112"/>
        <end position="121"/>
    </location>
</feature>
<feature type="compositionally biased region" description="Polar residues" evidence="1">
    <location>
        <begin position="1"/>
        <end position="16"/>
    </location>
</feature>
<dbReference type="AlphaFoldDB" id="A0A9P9WG72"/>
<proteinExistence type="predicted"/>
<dbReference type="Pfam" id="PF10338">
    <property type="entry name" value="YBL028C_N"/>
    <property type="match status" value="1"/>
</dbReference>
<evidence type="ECO:0000313" key="4">
    <source>
        <dbReference type="Proteomes" id="UP000829685"/>
    </source>
</evidence>
<dbReference type="PANTHER" id="PTHR28219">
    <property type="entry name" value="UPF0642 PROTEIN YBL028C"/>
    <property type="match status" value="1"/>
</dbReference>
<gene>
    <name evidence="3" type="ORF">JX265_009593</name>
</gene>
<dbReference type="PANTHER" id="PTHR28219:SF1">
    <property type="entry name" value="UPF0642 PROTEIN YBL028C"/>
    <property type="match status" value="1"/>
</dbReference>
<name>A0A9P9WG72_9PEZI</name>